<comment type="caution">
    <text evidence="2">The sequence shown here is derived from an EMBL/GenBank/DDBJ whole genome shotgun (WGS) entry which is preliminary data.</text>
</comment>
<name>A0A2T5HVK9_9RHOB</name>
<gene>
    <name evidence="2" type="ORF">C8N42_101168</name>
</gene>
<keyword evidence="1" id="KW-0732">Signal</keyword>
<proteinExistence type="predicted"/>
<dbReference type="RefSeq" id="WP_107814648.1">
    <property type="nucleotide sequence ID" value="NZ_QAOH01000001.1"/>
</dbReference>
<protein>
    <submittedName>
        <fullName evidence="2">Uncharacterized protein</fullName>
    </submittedName>
</protein>
<keyword evidence="3" id="KW-1185">Reference proteome</keyword>
<accession>A0A2T5HVK9</accession>
<evidence type="ECO:0000313" key="3">
    <source>
        <dbReference type="Proteomes" id="UP000244077"/>
    </source>
</evidence>
<evidence type="ECO:0000313" key="2">
    <source>
        <dbReference type="EMBL" id="PTQ75629.1"/>
    </source>
</evidence>
<feature type="signal peptide" evidence="1">
    <location>
        <begin position="1"/>
        <end position="22"/>
    </location>
</feature>
<feature type="chain" id="PRO_5015407289" evidence="1">
    <location>
        <begin position="23"/>
        <end position="193"/>
    </location>
</feature>
<organism evidence="2 3">
    <name type="scientific">Celeribacter persicus</name>
    <dbReference type="NCBI Taxonomy" id="1651082"/>
    <lineage>
        <taxon>Bacteria</taxon>
        <taxon>Pseudomonadati</taxon>
        <taxon>Pseudomonadota</taxon>
        <taxon>Alphaproteobacteria</taxon>
        <taxon>Rhodobacterales</taxon>
        <taxon>Roseobacteraceae</taxon>
        <taxon>Celeribacter</taxon>
    </lineage>
</organism>
<evidence type="ECO:0000256" key="1">
    <source>
        <dbReference type="SAM" id="SignalP"/>
    </source>
</evidence>
<dbReference type="Proteomes" id="UP000244077">
    <property type="component" value="Unassembled WGS sequence"/>
</dbReference>
<dbReference type="EMBL" id="QAOH01000001">
    <property type="protein sequence ID" value="PTQ75629.1"/>
    <property type="molecule type" value="Genomic_DNA"/>
</dbReference>
<sequence length="193" mass="20736">MNIWKFFSIIAVFLAWTGVCDADQIDETQPRLTDVTIKAVFVELMGDYARFPPLIAQVIQTTQTETSSILKVRVCGNLGTIIDLSAKDYRPTKASCNKGTAPIVLPSNLFTSAGAPANFMFLHGETWNSIPVGDLSLSPEGVAVLNLEGKEHAPQIPADIVWGIVPSNNGEVTVFVNPYLPPPPDAVGLAPSD</sequence>
<reference evidence="2 3" key="1">
    <citation type="submission" date="2018-04" db="EMBL/GenBank/DDBJ databases">
        <title>Genomic Encyclopedia of Archaeal and Bacterial Type Strains, Phase II (KMG-II): from individual species to whole genera.</title>
        <authorList>
            <person name="Goeker M."/>
        </authorList>
    </citation>
    <scope>NUCLEOTIDE SEQUENCE [LARGE SCALE GENOMIC DNA]</scope>
    <source>
        <strain evidence="2 3">DSM 100434</strain>
    </source>
</reference>
<dbReference type="AlphaFoldDB" id="A0A2T5HVK9"/>